<sequence length="49" mass="5478">MADWSKVLVLGTQSSGVGSNPTRVNLYPVAHFTLYLRDFPTKSRRKAPD</sequence>
<protein>
    <submittedName>
        <fullName evidence="1">Uncharacterized protein</fullName>
    </submittedName>
</protein>
<comment type="caution">
    <text evidence="1">The sequence shown here is derived from an EMBL/GenBank/DDBJ whole genome shotgun (WGS) entry which is preliminary data.</text>
</comment>
<organism evidence="1 2">
    <name type="scientific">Peronospora matthiolae</name>
    <dbReference type="NCBI Taxonomy" id="2874970"/>
    <lineage>
        <taxon>Eukaryota</taxon>
        <taxon>Sar</taxon>
        <taxon>Stramenopiles</taxon>
        <taxon>Oomycota</taxon>
        <taxon>Peronosporomycetes</taxon>
        <taxon>Peronosporales</taxon>
        <taxon>Peronosporaceae</taxon>
        <taxon>Peronospora</taxon>
    </lineage>
</organism>
<name>A0AAV1VAC1_9STRA</name>
<dbReference type="Proteomes" id="UP001162060">
    <property type="component" value="Unassembled WGS sequence"/>
</dbReference>
<dbReference type="AlphaFoldDB" id="A0AAV1VAC1"/>
<proteinExistence type="predicted"/>
<gene>
    <name evidence="1" type="ORF">PM001_LOCUS29029</name>
</gene>
<dbReference type="EMBL" id="CAKLBY020000305">
    <property type="protein sequence ID" value="CAK7943879.1"/>
    <property type="molecule type" value="Genomic_DNA"/>
</dbReference>
<reference evidence="1" key="1">
    <citation type="submission" date="2024-01" db="EMBL/GenBank/DDBJ databases">
        <authorList>
            <person name="Webb A."/>
        </authorList>
    </citation>
    <scope>NUCLEOTIDE SEQUENCE</scope>
    <source>
        <strain evidence="1">Pm1</strain>
    </source>
</reference>
<evidence type="ECO:0000313" key="2">
    <source>
        <dbReference type="Proteomes" id="UP001162060"/>
    </source>
</evidence>
<accession>A0AAV1VAC1</accession>
<evidence type="ECO:0000313" key="1">
    <source>
        <dbReference type="EMBL" id="CAK7943879.1"/>
    </source>
</evidence>